<organism evidence="2 3">
    <name type="scientific">Olea europaea subsp. europaea</name>
    <dbReference type="NCBI Taxonomy" id="158383"/>
    <lineage>
        <taxon>Eukaryota</taxon>
        <taxon>Viridiplantae</taxon>
        <taxon>Streptophyta</taxon>
        <taxon>Embryophyta</taxon>
        <taxon>Tracheophyta</taxon>
        <taxon>Spermatophyta</taxon>
        <taxon>Magnoliopsida</taxon>
        <taxon>eudicotyledons</taxon>
        <taxon>Gunneridae</taxon>
        <taxon>Pentapetalae</taxon>
        <taxon>asterids</taxon>
        <taxon>lamiids</taxon>
        <taxon>Lamiales</taxon>
        <taxon>Oleaceae</taxon>
        <taxon>Oleeae</taxon>
        <taxon>Olea</taxon>
    </lineage>
</organism>
<protein>
    <submittedName>
        <fullName evidence="2">Uncharacterized protein</fullName>
    </submittedName>
</protein>
<feature type="compositionally biased region" description="Basic and acidic residues" evidence="1">
    <location>
        <begin position="46"/>
        <end position="64"/>
    </location>
</feature>
<dbReference type="AlphaFoldDB" id="A0A8S0VNZ5"/>
<dbReference type="EMBL" id="CACTIH010009686">
    <property type="protein sequence ID" value="CAA3032774.1"/>
    <property type="molecule type" value="Genomic_DNA"/>
</dbReference>
<comment type="caution">
    <text evidence="2">The sequence shown here is derived from an EMBL/GenBank/DDBJ whole genome shotgun (WGS) entry which is preliminary data.</text>
</comment>
<evidence type="ECO:0000313" key="2">
    <source>
        <dbReference type="EMBL" id="CAA3032774.1"/>
    </source>
</evidence>
<proteinExistence type="predicted"/>
<accession>A0A8S0VNZ5</accession>
<evidence type="ECO:0000313" key="3">
    <source>
        <dbReference type="Proteomes" id="UP000594638"/>
    </source>
</evidence>
<sequence>ERICPARHVLYVAAHRGEEKNPMGSGSSISMGLTRPSLKVEPPSSLEKKGKVKGKEKVEPFRGGEKKMMLVLTKNIGSPSSPKRQTMINKLLKKPIEVKPISALKIV</sequence>
<feature type="non-terminal residue" evidence="2">
    <location>
        <position position="1"/>
    </location>
</feature>
<gene>
    <name evidence="2" type="ORF">OLEA9_A015712</name>
</gene>
<dbReference type="Gramene" id="OE9A015712T1">
    <property type="protein sequence ID" value="OE9A015712C1"/>
    <property type="gene ID" value="OE9A015712"/>
</dbReference>
<evidence type="ECO:0000256" key="1">
    <source>
        <dbReference type="SAM" id="MobiDB-lite"/>
    </source>
</evidence>
<feature type="region of interest" description="Disordered" evidence="1">
    <location>
        <begin position="17"/>
        <end position="64"/>
    </location>
</feature>
<reference evidence="2 3" key="1">
    <citation type="submission" date="2019-12" db="EMBL/GenBank/DDBJ databases">
        <authorList>
            <person name="Alioto T."/>
            <person name="Alioto T."/>
            <person name="Gomez Garrido J."/>
        </authorList>
    </citation>
    <scope>NUCLEOTIDE SEQUENCE [LARGE SCALE GENOMIC DNA]</scope>
</reference>
<keyword evidence="3" id="KW-1185">Reference proteome</keyword>
<name>A0A8S0VNZ5_OLEEU</name>
<dbReference type="Proteomes" id="UP000594638">
    <property type="component" value="Unassembled WGS sequence"/>
</dbReference>